<dbReference type="OrthoDB" id="1737811at2"/>
<dbReference type="InterPro" id="IPR038765">
    <property type="entry name" value="Papain-like_cys_pep_sf"/>
</dbReference>
<name>A0A5M9WWH4_PAEAM</name>
<dbReference type="SUPFAM" id="SSF54001">
    <property type="entry name" value="Cysteine proteinases"/>
    <property type="match status" value="1"/>
</dbReference>
<dbReference type="RefSeq" id="WP_123065747.1">
    <property type="nucleotide sequence ID" value="NZ_RIAS01000011.1"/>
</dbReference>
<dbReference type="EMBL" id="RIAS01000011">
    <property type="protein sequence ID" value="KAA8785994.1"/>
    <property type="molecule type" value="Genomic_DNA"/>
</dbReference>
<comment type="caution">
    <text evidence="1">The sequence shown here is derived from an EMBL/GenBank/DDBJ whole genome shotgun (WGS) entry which is preliminary data.</text>
</comment>
<dbReference type="AlphaFoldDB" id="A0A5M9WWH4"/>
<reference evidence="1 2" key="1">
    <citation type="journal article" date="2019" name="J. Ind. Microbiol. Biotechnol.">
        <title>Paenibacillus amylolyticus 27C64 has a diverse set of carbohydrate-active enzymes and complete pectin deconstruction system.</title>
        <authorList>
            <person name="Keggi C."/>
            <person name="Doran-Peterson J."/>
        </authorList>
    </citation>
    <scope>NUCLEOTIDE SEQUENCE [LARGE SCALE GENOMIC DNA]</scope>
    <source>
        <strain evidence="1 2">27C64</strain>
    </source>
</reference>
<gene>
    <name evidence="1" type="ORF">EC604_19335</name>
</gene>
<evidence type="ECO:0000313" key="1">
    <source>
        <dbReference type="EMBL" id="KAA8785994.1"/>
    </source>
</evidence>
<protein>
    <recommendedName>
        <fullName evidence="3">Butirosin biosynthesis protein H N-terminal domain-containing protein</fullName>
    </recommendedName>
</protein>
<dbReference type="Proteomes" id="UP000323664">
    <property type="component" value="Unassembled WGS sequence"/>
</dbReference>
<organism evidence="1 2">
    <name type="scientific">Paenibacillus amylolyticus</name>
    <dbReference type="NCBI Taxonomy" id="1451"/>
    <lineage>
        <taxon>Bacteria</taxon>
        <taxon>Bacillati</taxon>
        <taxon>Bacillota</taxon>
        <taxon>Bacilli</taxon>
        <taxon>Bacillales</taxon>
        <taxon>Paenibacillaceae</taxon>
        <taxon>Paenibacillus</taxon>
    </lineage>
</organism>
<proteinExistence type="predicted"/>
<accession>A0A5M9WWH4</accession>
<evidence type="ECO:0000313" key="2">
    <source>
        <dbReference type="Proteomes" id="UP000323664"/>
    </source>
</evidence>
<sequence>MDNVVSLPDFEYFKGMKKMFPQSNHPFLDCIHNSLLTIAANYHKDTFSIINNFVTIYRFDENKIKDRGYFKLEVVSVKRLDQVLGEIGITINHFSPDASTLKSQIITSLYKGNPVAIYIDLYYQRGREFYYLKQHGPHPVLVYGYNSTSNEVYIVDDITEYKKYSVPFEDIKQACLSEDIKGPLFLEFVSDSVDLDTQNSLDIYKESFKNYKDHMLNYQDEIMQGIQSISSLADYYEDIIKNEDIIETLSSTIYRKCSEKYRLSALYDLNPTLLDKTNEFINPLVDEIITDWTYLRAITTKAIFSQTLHYESVSKCVRIIKGLHKKELELTERIFNWLTEAID</sequence>
<dbReference type="Gene3D" id="3.90.70.10">
    <property type="entry name" value="Cysteine proteinases"/>
    <property type="match status" value="1"/>
</dbReference>
<evidence type="ECO:0008006" key="3">
    <source>
        <dbReference type="Google" id="ProtNLM"/>
    </source>
</evidence>